<sequence>MQETELQNLFKNLSKKVAILCLERQQQAQQEDSDGIIHETTADDLYIKTKMLMTELEMAEDRKNIIYVFLLVTLFN</sequence>
<evidence type="ECO:0000313" key="2">
    <source>
        <dbReference type="Proteomes" id="UP000187429"/>
    </source>
</evidence>
<protein>
    <submittedName>
        <fullName evidence="1">Uncharacterized protein</fullName>
    </submittedName>
</protein>
<dbReference type="AlphaFoldDB" id="A0A1R1Y6M0"/>
<accession>A0A1R1Y6M0</accession>
<gene>
    <name evidence="1" type="ORF">AYI69_g5349</name>
</gene>
<comment type="caution">
    <text evidence="1">The sequence shown here is derived from an EMBL/GenBank/DDBJ whole genome shotgun (WGS) entry which is preliminary data.</text>
</comment>
<dbReference type="Proteomes" id="UP000187429">
    <property type="component" value="Unassembled WGS sequence"/>
</dbReference>
<proteinExistence type="predicted"/>
<name>A0A1R1Y6M0_9FUNG</name>
<reference evidence="2" key="1">
    <citation type="submission" date="2017-01" db="EMBL/GenBank/DDBJ databases">
        <authorList>
            <person name="Wang Y."/>
            <person name="White M."/>
            <person name="Kvist S."/>
            <person name="Moncalvo J.-M."/>
        </authorList>
    </citation>
    <scope>NUCLEOTIDE SEQUENCE [LARGE SCALE GENOMIC DNA]</scope>
    <source>
        <strain evidence="2">ID-206-W2</strain>
    </source>
</reference>
<evidence type="ECO:0000313" key="1">
    <source>
        <dbReference type="EMBL" id="OMJ22539.1"/>
    </source>
</evidence>
<organism evidence="1 2">
    <name type="scientific">Smittium culicis</name>
    <dbReference type="NCBI Taxonomy" id="133412"/>
    <lineage>
        <taxon>Eukaryota</taxon>
        <taxon>Fungi</taxon>
        <taxon>Fungi incertae sedis</taxon>
        <taxon>Zoopagomycota</taxon>
        <taxon>Kickxellomycotina</taxon>
        <taxon>Harpellomycetes</taxon>
        <taxon>Harpellales</taxon>
        <taxon>Legeriomycetaceae</taxon>
        <taxon>Smittium</taxon>
    </lineage>
</organism>
<dbReference type="EMBL" id="LSSM01002234">
    <property type="protein sequence ID" value="OMJ22539.1"/>
    <property type="molecule type" value="Genomic_DNA"/>
</dbReference>
<keyword evidence="2" id="KW-1185">Reference proteome</keyword>